<comment type="caution">
    <text evidence="1">The sequence shown here is derived from an EMBL/GenBank/DDBJ whole genome shotgun (WGS) entry which is preliminary data.</text>
</comment>
<sequence>MNAPIPMIPHEYNFWAMNEKQGMLQQCMEASILKFLSKDCLTPRYFRSHYLKQEGEGWLRTLDVRELGLFLYLLEYARSSTPLGSDNSARTGSERQSTGILDVYQKTYAIDGLAGLSRGCWSPDPLCRYTVVFRCAPCTSVSRA</sequence>
<protein>
    <submittedName>
        <fullName evidence="1">Uncharacterized protein</fullName>
    </submittedName>
</protein>
<dbReference type="STRING" id="200324.A0A2N5UIR2"/>
<name>A0A2N5UIR2_9BASI</name>
<dbReference type="EMBL" id="PGCJ01000219">
    <property type="protein sequence ID" value="PLW37633.1"/>
    <property type="molecule type" value="Genomic_DNA"/>
</dbReference>
<evidence type="ECO:0000313" key="2">
    <source>
        <dbReference type="Proteomes" id="UP000235388"/>
    </source>
</evidence>
<organism evidence="1 2">
    <name type="scientific">Puccinia coronata f. sp. avenae</name>
    <dbReference type="NCBI Taxonomy" id="200324"/>
    <lineage>
        <taxon>Eukaryota</taxon>
        <taxon>Fungi</taxon>
        <taxon>Dikarya</taxon>
        <taxon>Basidiomycota</taxon>
        <taxon>Pucciniomycotina</taxon>
        <taxon>Pucciniomycetes</taxon>
        <taxon>Pucciniales</taxon>
        <taxon>Pucciniaceae</taxon>
        <taxon>Puccinia</taxon>
    </lineage>
</organism>
<dbReference type="AlphaFoldDB" id="A0A2N5UIR2"/>
<proteinExistence type="predicted"/>
<dbReference type="OrthoDB" id="270584at2759"/>
<reference evidence="1 2" key="1">
    <citation type="submission" date="2017-11" db="EMBL/GenBank/DDBJ databases">
        <title>De novo assembly and phasing of dikaryotic genomes from two isolates of Puccinia coronata f. sp. avenae, the causal agent of oat crown rust.</title>
        <authorList>
            <person name="Miller M.E."/>
            <person name="Zhang Y."/>
            <person name="Omidvar V."/>
            <person name="Sperschneider J."/>
            <person name="Schwessinger B."/>
            <person name="Raley C."/>
            <person name="Palmer J.M."/>
            <person name="Garnica D."/>
            <person name="Upadhyaya N."/>
            <person name="Rathjen J."/>
            <person name="Taylor J.M."/>
            <person name="Park R.F."/>
            <person name="Dodds P.N."/>
            <person name="Hirsch C.D."/>
            <person name="Kianian S.F."/>
            <person name="Figueroa M."/>
        </authorList>
    </citation>
    <scope>NUCLEOTIDE SEQUENCE [LARGE SCALE GENOMIC DNA]</scope>
    <source>
        <strain evidence="1">12NC29</strain>
    </source>
</reference>
<keyword evidence="2" id="KW-1185">Reference proteome</keyword>
<dbReference type="Proteomes" id="UP000235388">
    <property type="component" value="Unassembled WGS sequence"/>
</dbReference>
<gene>
    <name evidence="1" type="ORF">PCANC_22079</name>
</gene>
<evidence type="ECO:0000313" key="1">
    <source>
        <dbReference type="EMBL" id="PLW37633.1"/>
    </source>
</evidence>
<accession>A0A2N5UIR2</accession>